<feature type="transmembrane region" description="Helical" evidence="7">
    <location>
        <begin position="194"/>
        <end position="216"/>
    </location>
</feature>
<evidence type="ECO:0008006" key="10">
    <source>
        <dbReference type="Google" id="ProtNLM"/>
    </source>
</evidence>
<evidence type="ECO:0000256" key="1">
    <source>
        <dbReference type="ARBA" id="ARBA00004141"/>
    </source>
</evidence>
<dbReference type="AlphaFoldDB" id="A0A8S1C3Q7"/>
<name>A0A8S1C3Q7_9INSE</name>
<evidence type="ECO:0000313" key="8">
    <source>
        <dbReference type="EMBL" id="CAB3362721.1"/>
    </source>
</evidence>
<feature type="region of interest" description="Disordered" evidence="6">
    <location>
        <begin position="109"/>
        <end position="130"/>
    </location>
</feature>
<evidence type="ECO:0000256" key="2">
    <source>
        <dbReference type="ARBA" id="ARBA00010596"/>
    </source>
</evidence>
<feature type="region of interest" description="Disordered" evidence="6">
    <location>
        <begin position="33"/>
        <end position="54"/>
    </location>
</feature>
<comment type="similarity">
    <text evidence="2">Belongs to the YIP1 family.</text>
</comment>
<evidence type="ECO:0000256" key="5">
    <source>
        <dbReference type="ARBA" id="ARBA00023136"/>
    </source>
</evidence>
<evidence type="ECO:0000256" key="4">
    <source>
        <dbReference type="ARBA" id="ARBA00022989"/>
    </source>
</evidence>
<gene>
    <name evidence="8" type="ORF">CLODIP_2_CD14341</name>
</gene>
<comment type="caution">
    <text evidence="8">The sequence shown here is derived from an EMBL/GenBank/DDBJ whole genome shotgun (WGS) entry which is preliminary data.</text>
</comment>
<dbReference type="GO" id="GO:0005802">
    <property type="term" value="C:trans-Golgi network"/>
    <property type="evidence" value="ECO:0007669"/>
    <property type="project" value="TreeGrafter"/>
</dbReference>
<comment type="subcellular location">
    <subcellularLocation>
        <location evidence="1">Membrane</location>
        <topology evidence="1">Multi-pass membrane protein</topology>
    </subcellularLocation>
</comment>
<sequence length="273" mass="29323">MSNPFSMNGLRNRTSASKKLKVVFADMSGYTSYTNDWGDPQQPQQNAYSFDLSGTDFGTNPQELSFQSFDHTQQQQNYQQAQQPPQYASNPYLDPAAAAAPYTGEIFTPSIPTGPQSGSTDFEDEPPLLEELGINPDHIDTDMAGPLVFCLALGSLLLLIGKAHFGYIYGIGILGCSAMYVLLTLMTVDGTTPGAVVSVLGYCLLPMVGLAGINVLMSLQGFVGTVLAGLTIGWCSLSASKLFVAMLNMEHQLLLVAYPCALLYGVFALITIF</sequence>
<keyword evidence="5 7" id="KW-0472">Membrane</keyword>
<dbReference type="EMBL" id="CADEPI010000009">
    <property type="protein sequence ID" value="CAB3362721.1"/>
    <property type="molecule type" value="Genomic_DNA"/>
</dbReference>
<keyword evidence="4 7" id="KW-1133">Transmembrane helix</keyword>
<evidence type="ECO:0000256" key="7">
    <source>
        <dbReference type="SAM" id="Phobius"/>
    </source>
</evidence>
<dbReference type="GO" id="GO:0006888">
    <property type="term" value="P:endoplasmic reticulum to Golgi vesicle-mediated transport"/>
    <property type="evidence" value="ECO:0007669"/>
    <property type="project" value="InterPro"/>
</dbReference>
<dbReference type="Proteomes" id="UP000494165">
    <property type="component" value="Unassembled WGS sequence"/>
</dbReference>
<feature type="transmembrane region" description="Helical" evidence="7">
    <location>
        <begin position="253"/>
        <end position="272"/>
    </location>
</feature>
<dbReference type="OrthoDB" id="440385at2759"/>
<dbReference type="GO" id="GO:0048280">
    <property type="term" value="P:vesicle fusion with Golgi apparatus"/>
    <property type="evidence" value="ECO:0007669"/>
    <property type="project" value="TreeGrafter"/>
</dbReference>
<proteinExistence type="inferred from homology"/>
<accession>A0A8S1C3Q7</accession>
<feature type="region of interest" description="Disordered" evidence="6">
    <location>
        <begin position="69"/>
        <end position="92"/>
    </location>
</feature>
<dbReference type="PANTHER" id="PTHR21236:SF2">
    <property type="entry name" value="PROTEIN YIPF"/>
    <property type="match status" value="1"/>
</dbReference>
<dbReference type="GO" id="GO:0016020">
    <property type="term" value="C:membrane"/>
    <property type="evidence" value="ECO:0007669"/>
    <property type="project" value="UniProtKB-SubCell"/>
</dbReference>
<feature type="transmembrane region" description="Helical" evidence="7">
    <location>
        <begin position="167"/>
        <end position="188"/>
    </location>
</feature>
<keyword evidence="3 7" id="KW-0812">Transmembrane</keyword>
<dbReference type="PANTHER" id="PTHR21236">
    <property type="entry name" value="GOLGI MEMBRANE PROTEIN YIP1"/>
    <property type="match status" value="1"/>
</dbReference>
<feature type="transmembrane region" description="Helical" evidence="7">
    <location>
        <begin position="223"/>
        <end position="247"/>
    </location>
</feature>
<evidence type="ECO:0000256" key="3">
    <source>
        <dbReference type="ARBA" id="ARBA00022692"/>
    </source>
</evidence>
<feature type="compositionally biased region" description="Low complexity" evidence="6">
    <location>
        <begin position="73"/>
        <end position="92"/>
    </location>
</feature>
<evidence type="ECO:0000256" key="6">
    <source>
        <dbReference type="SAM" id="MobiDB-lite"/>
    </source>
</evidence>
<feature type="compositionally biased region" description="Polar residues" evidence="6">
    <location>
        <begin position="110"/>
        <end position="120"/>
    </location>
</feature>
<feature type="compositionally biased region" description="Polar residues" evidence="6">
    <location>
        <begin position="33"/>
        <end position="48"/>
    </location>
</feature>
<evidence type="ECO:0000313" key="9">
    <source>
        <dbReference type="Proteomes" id="UP000494165"/>
    </source>
</evidence>
<reference evidence="8 9" key="1">
    <citation type="submission" date="2020-04" db="EMBL/GenBank/DDBJ databases">
        <authorList>
            <person name="Alioto T."/>
            <person name="Alioto T."/>
            <person name="Gomez Garrido J."/>
        </authorList>
    </citation>
    <scope>NUCLEOTIDE SEQUENCE [LARGE SCALE GENOMIC DNA]</scope>
</reference>
<keyword evidence="9" id="KW-1185">Reference proteome</keyword>
<protein>
    <recommendedName>
        <fullName evidence="10">Protein YIPF</fullName>
    </recommendedName>
</protein>
<organism evidence="8 9">
    <name type="scientific">Cloeon dipterum</name>
    <dbReference type="NCBI Taxonomy" id="197152"/>
    <lineage>
        <taxon>Eukaryota</taxon>
        <taxon>Metazoa</taxon>
        <taxon>Ecdysozoa</taxon>
        <taxon>Arthropoda</taxon>
        <taxon>Hexapoda</taxon>
        <taxon>Insecta</taxon>
        <taxon>Pterygota</taxon>
        <taxon>Palaeoptera</taxon>
        <taxon>Ephemeroptera</taxon>
        <taxon>Pisciforma</taxon>
        <taxon>Baetidae</taxon>
        <taxon>Cloeon</taxon>
    </lineage>
</organism>
<dbReference type="InterPro" id="IPR045231">
    <property type="entry name" value="Yip1/4-like"/>
</dbReference>